<dbReference type="InterPro" id="IPR036691">
    <property type="entry name" value="Endo/exonu/phosph_ase_sf"/>
</dbReference>
<reference evidence="1 2" key="1">
    <citation type="submission" date="2024-01" db="EMBL/GenBank/DDBJ databases">
        <title>The complete chloroplast genome sequence of Lithospermum erythrorhizon: insights into the phylogenetic relationship among Boraginaceae species and the maternal lineages of purple gromwells.</title>
        <authorList>
            <person name="Okada T."/>
            <person name="Watanabe K."/>
        </authorList>
    </citation>
    <scope>NUCLEOTIDE SEQUENCE [LARGE SCALE GENOMIC DNA]</scope>
</reference>
<accession>A0AAV3PNK9</accession>
<dbReference type="AlphaFoldDB" id="A0AAV3PNK9"/>
<gene>
    <name evidence="1" type="ORF">LIER_37377</name>
</gene>
<dbReference type="EMBL" id="BAABME010017922">
    <property type="protein sequence ID" value="GAA0151895.1"/>
    <property type="molecule type" value="Genomic_DNA"/>
</dbReference>
<keyword evidence="2" id="KW-1185">Reference proteome</keyword>
<organism evidence="1 2">
    <name type="scientific">Lithospermum erythrorhizon</name>
    <name type="common">Purple gromwell</name>
    <name type="synonym">Lithospermum officinale var. erythrorhizon</name>
    <dbReference type="NCBI Taxonomy" id="34254"/>
    <lineage>
        <taxon>Eukaryota</taxon>
        <taxon>Viridiplantae</taxon>
        <taxon>Streptophyta</taxon>
        <taxon>Embryophyta</taxon>
        <taxon>Tracheophyta</taxon>
        <taxon>Spermatophyta</taxon>
        <taxon>Magnoliopsida</taxon>
        <taxon>eudicotyledons</taxon>
        <taxon>Gunneridae</taxon>
        <taxon>Pentapetalae</taxon>
        <taxon>asterids</taxon>
        <taxon>lamiids</taxon>
        <taxon>Boraginales</taxon>
        <taxon>Boraginaceae</taxon>
        <taxon>Boraginoideae</taxon>
        <taxon>Lithospermeae</taxon>
        <taxon>Lithospermum</taxon>
    </lineage>
</organism>
<dbReference type="Gene3D" id="3.60.10.10">
    <property type="entry name" value="Endonuclease/exonuclease/phosphatase"/>
    <property type="match status" value="1"/>
</dbReference>
<evidence type="ECO:0000313" key="1">
    <source>
        <dbReference type="EMBL" id="GAA0151895.1"/>
    </source>
</evidence>
<proteinExistence type="predicted"/>
<evidence type="ECO:0000313" key="2">
    <source>
        <dbReference type="Proteomes" id="UP001454036"/>
    </source>
</evidence>
<dbReference type="PANTHER" id="PTHR33710:SF62">
    <property type="entry name" value="DUF4283 DOMAIN PROTEIN"/>
    <property type="match status" value="1"/>
</dbReference>
<evidence type="ECO:0008006" key="3">
    <source>
        <dbReference type="Google" id="ProtNLM"/>
    </source>
</evidence>
<sequence>MLDVEADGRKGSLALLWNRKIDVAVKSLSSHHIEAVIEEATVNSWRCFGFYGHHEATKRKFSWELMRHIDSLSQLPTIFIGDFNEVLLVSEHVSHRRSRPTWQMNNFNQAVSDCGIFDIGYKGYLYTWSNNFIAPFSTRARLDRALAGRDWSNIFPEAELLHGSTYHSDHLPLFEASWCLYENSTEVVRESWNANREGDPGVIVFNGIHQCRLGLLNWKRLELGDFQRRMDDKQLTLDYIQQGPITHQSKIQTIGLILEIDKIQAANDAYWAQRAKAEWNLKGDRNTTYFHALLLQRGKQNLITSLQDDNQMWQNDIRVIHTLAVTFHTILFASEIGGLSPILGHLQMTSVDGAVL</sequence>
<dbReference type="PANTHER" id="PTHR33710">
    <property type="entry name" value="BNAC02G09200D PROTEIN"/>
    <property type="match status" value="1"/>
</dbReference>
<name>A0AAV3PNK9_LITER</name>
<protein>
    <recommendedName>
        <fullName evidence="3">Endonuclease/exonuclease/phosphatase domain-containing protein</fullName>
    </recommendedName>
</protein>
<comment type="caution">
    <text evidence="1">The sequence shown here is derived from an EMBL/GenBank/DDBJ whole genome shotgun (WGS) entry which is preliminary data.</text>
</comment>
<dbReference type="SUPFAM" id="SSF56219">
    <property type="entry name" value="DNase I-like"/>
    <property type="match status" value="1"/>
</dbReference>
<dbReference type="Proteomes" id="UP001454036">
    <property type="component" value="Unassembled WGS sequence"/>
</dbReference>